<comment type="caution">
    <text evidence="1">The sequence shown here is derived from an EMBL/GenBank/DDBJ whole genome shotgun (WGS) entry which is preliminary data.</text>
</comment>
<organism evidence="1 2">
    <name type="scientific">Methanogenium marinum</name>
    <dbReference type="NCBI Taxonomy" id="348610"/>
    <lineage>
        <taxon>Archaea</taxon>
        <taxon>Methanobacteriati</taxon>
        <taxon>Methanobacteriota</taxon>
        <taxon>Stenosarchaea group</taxon>
        <taxon>Methanomicrobia</taxon>
        <taxon>Methanomicrobiales</taxon>
        <taxon>Methanomicrobiaceae</taxon>
        <taxon>Methanogenium</taxon>
    </lineage>
</organism>
<dbReference type="AlphaFoldDB" id="A0A9Q4KS63"/>
<evidence type="ECO:0000313" key="2">
    <source>
        <dbReference type="Proteomes" id="UP001143747"/>
    </source>
</evidence>
<dbReference type="RefSeq" id="WP_274923873.1">
    <property type="nucleotide sequence ID" value="NZ_JAKELO010000002.1"/>
</dbReference>
<reference evidence="1" key="1">
    <citation type="submission" date="2022-01" db="EMBL/GenBank/DDBJ databases">
        <title>Draft genome of Methanogenium marinum DSM 15558.</title>
        <authorList>
            <person name="Chen S.-C."/>
            <person name="You Y.-T."/>
        </authorList>
    </citation>
    <scope>NUCLEOTIDE SEQUENCE</scope>
    <source>
        <strain evidence="1">DSM 15558</strain>
    </source>
</reference>
<dbReference type="EMBL" id="JAKELO010000002">
    <property type="protein sequence ID" value="MDE4907208.1"/>
    <property type="molecule type" value="Genomic_DNA"/>
</dbReference>
<evidence type="ECO:0000313" key="1">
    <source>
        <dbReference type="EMBL" id="MDE4907208.1"/>
    </source>
</evidence>
<sequence>MKKKQSWNDIAGDSVAEKMKTLGITVGKKIDVRKLGEIADTFGIEAVLYFEKELAKTSTYEADLKDFAGDDEFNRPFILANSFIKFGSKEDPTFPSRLIEFPMMISITEVSERHDGSRVIPYIKGLMPFLDEFDVDAEPEGTFIK</sequence>
<accession>A0A9Q4KS63</accession>
<keyword evidence="2" id="KW-1185">Reference proteome</keyword>
<name>A0A9Q4KS63_9EURY</name>
<protein>
    <submittedName>
        <fullName evidence="1">Uncharacterized protein</fullName>
    </submittedName>
</protein>
<proteinExistence type="predicted"/>
<gene>
    <name evidence="1" type="ORF">L0665_01020</name>
</gene>
<dbReference type="Proteomes" id="UP001143747">
    <property type="component" value="Unassembled WGS sequence"/>
</dbReference>